<keyword evidence="6 8" id="KW-1133">Transmembrane helix</keyword>
<evidence type="ECO:0000256" key="6">
    <source>
        <dbReference type="ARBA" id="ARBA00022989"/>
    </source>
</evidence>
<dbReference type="SUPFAM" id="SSF143865">
    <property type="entry name" value="CorA soluble domain-like"/>
    <property type="match status" value="1"/>
</dbReference>
<dbReference type="InterPro" id="IPR045861">
    <property type="entry name" value="CorA_cytoplasmic_dom"/>
</dbReference>
<dbReference type="OrthoDB" id="29879at2759"/>
<evidence type="ECO:0000256" key="8">
    <source>
        <dbReference type="SAM" id="Phobius"/>
    </source>
</evidence>
<evidence type="ECO:0000256" key="5">
    <source>
        <dbReference type="ARBA" id="ARBA00022692"/>
    </source>
</evidence>
<evidence type="ECO:0000256" key="7">
    <source>
        <dbReference type="ARBA" id="ARBA00023136"/>
    </source>
</evidence>
<comment type="similarity">
    <text evidence="2">Belongs to the CorA metal ion transporter (MIT) (TC 1.A.35) family.</text>
</comment>
<evidence type="ECO:0000256" key="3">
    <source>
        <dbReference type="ARBA" id="ARBA00022448"/>
    </source>
</evidence>
<gene>
    <name evidence="12" type="ORF">HFQ381_LOCUS1633</name>
    <name evidence="11" type="ORF">KIK155_LOCUS29599</name>
    <name evidence="10" type="ORF">LUA448_LOCUS853</name>
    <name evidence="9" type="ORF">TIS948_LOCUS4327</name>
    <name evidence="14" type="ORF">TOA249_LOCUS9378</name>
    <name evidence="13" type="ORF">UJA718_LOCUS3958</name>
</gene>
<dbReference type="Proteomes" id="UP000663873">
    <property type="component" value="Unassembled WGS sequence"/>
</dbReference>
<dbReference type="InterPro" id="IPR002523">
    <property type="entry name" value="MgTranspt_CorA/ZnTranspt_ZntB"/>
</dbReference>
<dbReference type="GO" id="GO:0050897">
    <property type="term" value="F:cobalt ion binding"/>
    <property type="evidence" value="ECO:0007669"/>
    <property type="project" value="TreeGrafter"/>
</dbReference>
<evidence type="ECO:0000313" key="14">
    <source>
        <dbReference type="EMBL" id="CAF4582826.1"/>
    </source>
</evidence>
<dbReference type="PANTHER" id="PTHR46494">
    <property type="entry name" value="CORA FAMILY METAL ION TRANSPORTER (EUROFUNG)"/>
    <property type="match status" value="1"/>
</dbReference>
<dbReference type="Proteomes" id="UP000663833">
    <property type="component" value="Unassembled WGS sequence"/>
</dbReference>
<dbReference type="EMBL" id="CAJNYV010005551">
    <property type="protein sequence ID" value="CAF3749116.1"/>
    <property type="molecule type" value="Genomic_DNA"/>
</dbReference>
<evidence type="ECO:0000313" key="15">
    <source>
        <dbReference type="Proteomes" id="UP000663873"/>
    </source>
</evidence>
<feature type="transmembrane region" description="Helical" evidence="8">
    <location>
        <begin position="356"/>
        <end position="375"/>
    </location>
</feature>
<dbReference type="GO" id="GO:0000287">
    <property type="term" value="F:magnesium ion binding"/>
    <property type="evidence" value="ECO:0007669"/>
    <property type="project" value="TreeGrafter"/>
</dbReference>
<proteinExistence type="inferred from homology"/>
<dbReference type="Proteomes" id="UP000663865">
    <property type="component" value="Unassembled WGS sequence"/>
</dbReference>
<dbReference type="EMBL" id="CAJOBS010000464">
    <property type="protein sequence ID" value="CAF4582826.1"/>
    <property type="molecule type" value="Genomic_DNA"/>
</dbReference>
<dbReference type="Gene3D" id="1.20.58.340">
    <property type="entry name" value="Magnesium transport protein CorA, transmembrane region"/>
    <property type="match status" value="2"/>
</dbReference>
<dbReference type="EMBL" id="CAJOBO010000048">
    <property type="protein sequence ID" value="CAF4110759.1"/>
    <property type="molecule type" value="Genomic_DNA"/>
</dbReference>
<evidence type="ECO:0000313" key="9">
    <source>
        <dbReference type="EMBL" id="CAF3056649.1"/>
    </source>
</evidence>
<dbReference type="AlphaFoldDB" id="A0A819YQF7"/>
<sequence length="418" mass="49260">MPLSDVDSFRRRCSLGLPIDKVDFILYMYNESSFEERHYQFVGDLLNFLETQSENDNQSKDKYCWIEVINGSSIDLPNNIKILCEYFNIHSLTVEHITTLAPYMTLNLFHDTGALHLVMKMLTWNGERVQQQQISFYLKCSQNLLITFQDQPRDDIEPFFQIIRNRLRQQRSNDGNHPHHKHNRLRELNVDYLLYCLLDDIIDRYMFVMEVVANRINEFDELLMSDTQSRSLTTLHSIFNVKHDLLHSRMLLNPLKEIIYHLQRTRCDDYDPIFPLVEPTIRPGKKHHIVRRPVPTVCQLASNTSITRKSVYLNDLKNHVNYLIDSLEIQQESVLILISFWMALTNNETQATLKTLMLIIVLFMPCLLLIGCNSTNFSVQPQLHYQYSYFIVLSLLATILSGMIAWYTTKGWIQFRKL</sequence>
<dbReference type="SUPFAM" id="SSF144083">
    <property type="entry name" value="Magnesium transport protein CorA, transmembrane region"/>
    <property type="match status" value="1"/>
</dbReference>
<organism evidence="13 15">
    <name type="scientific">Rotaria socialis</name>
    <dbReference type="NCBI Taxonomy" id="392032"/>
    <lineage>
        <taxon>Eukaryota</taxon>
        <taxon>Metazoa</taxon>
        <taxon>Spiralia</taxon>
        <taxon>Gnathifera</taxon>
        <taxon>Rotifera</taxon>
        <taxon>Eurotatoria</taxon>
        <taxon>Bdelloidea</taxon>
        <taxon>Philodinida</taxon>
        <taxon>Philodinidae</taxon>
        <taxon>Rotaria</taxon>
    </lineage>
</organism>
<comment type="subcellular location">
    <subcellularLocation>
        <location evidence="1">Cell membrane</location>
        <topology evidence="1">Multi-pass membrane protein</topology>
    </subcellularLocation>
</comment>
<dbReference type="Proteomes" id="UP000663851">
    <property type="component" value="Unassembled WGS sequence"/>
</dbReference>
<dbReference type="EMBL" id="CAJNYD010000017">
    <property type="protein sequence ID" value="CAF3179049.1"/>
    <property type="molecule type" value="Genomic_DNA"/>
</dbReference>
<dbReference type="EMBL" id="CAJNXB010000453">
    <property type="protein sequence ID" value="CAF3056649.1"/>
    <property type="molecule type" value="Genomic_DNA"/>
</dbReference>
<dbReference type="Proteomes" id="UP000663825">
    <property type="component" value="Unassembled WGS sequence"/>
</dbReference>
<dbReference type="Gene3D" id="3.30.460.20">
    <property type="entry name" value="CorA soluble domain-like"/>
    <property type="match status" value="1"/>
</dbReference>
<evidence type="ECO:0000313" key="13">
    <source>
        <dbReference type="EMBL" id="CAF4159300.1"/>
    </source>
</evidence>
<dbReference type="Pfam" id="PF01544">
    <property type="entry name" value="CorA"/>
    <property type="match status" value="2"/>
</dbReference>
<accession>A0A819YQF7</accession>
<feature type="transmembrane region" description="Helical" evidence="8">
    <location>
        <begin position="387"/>
        <end position="408"/>
    </location>
</feature>
<dbReference type="InterPro" id="IPR045863">
    <property type="entry name" value="CorA_TM1_TM2"/>
</dbReference>
<dbReference type="EMBL" id="CAJOBP010000307">
    <property type="protein sequence ID" value="CAF4159300.1"/>
    <property type="molecule type" value="Genomic_DNA"/>
</dbReference>
<reference evidence="13" key="1">
    <citation type="submission" date="2021-02" db="EMBL/GenBank/DDBJ databases">
        <authorList>
            <person name="Nowell W R."/>
        </authorList>
    </citation>
    <scope>NUCLEOTIDE SEQUENCE</scope>
</reference>
<evidence type="ECO:0000256" key="4">
    <source>
        <dbReference type="ARBA" id="ARBA00022475"/>
    </source>
</evidence>
<evidence type="ECO:0000313" key="11">
    <source>
        <dbReference type="EMBL" id="CAF3749116.1"/>
    </source>
</evidence>
<evidence type="ECO:0000256" key="2">
    <source>
        <dbReference type="ARBA" id="ARBA00009765"/>
    </source>
</evidence>
<evidence type="ECO:0000313" key="12">
    <source>
        <dbReference type="EMBL" id="CAF4110759.1"/>
    </source>
</evidence>
<name>A0A819YQF7_9BILA</name>
<keyword evidence="5 8" id="KW-0812">Transmembrane</keyword>
<keyword evidence="15" id="KW-1185">Reference proteome</keyword>
<keyword evidence="3" id="KW-0813">Transport</keyword>
<dbReference type="GO" id="GO:0015087">
    <property type="term" value="F:cobalt ion transmembrane transporter activity"/>
    <property type="evidence" value="ECO:0007669"/>
    <property type="project" value="TreeGrafter"/>
</dbReference>
<keyword evidence="4" id="KW-1003">Cell membrane</keyword>
<comment type="caution">
    <text evidence="13">The sequence shown here is derived from an EMBL/GenBank/DDBJ whole genome shotgun (WGS) entry which is preliminary data.</text>
</comment>
<keyword evidence="7 8" id="KW-0472">Membrane</keyword>
<dbReference type="Proteomes" id="UP000663838">
    <property type="component" value="Unassembled WGS sequence"/>
</dbReference>
<evidence type="ECO:0000313" key="10">
    <source>
        <dbReference type="EMBL" id="CAF3179049.1"/>
    </source>
</evidence>
<protein>
    <submittedName>
        <fullName evidence="13">Uncharacterized protein</fullName>
    </submittedName>
</protein>
<evidence type="ECO:0000256" key="1">
    <source>
        <dbReference type="ARBA" id="ARBA00004651"/>
    </source>
</evidence>
<dbReference type="GO" id="GO:0005886">
    <property type="term" value="C:plasma membrane"/>
    <property type="evidence" value="ECO:0007669"/>
    <property type="project" value="UniProtKB-SubCell"/>
</dbReference>
<dbReference type="GO" id="GO:0015095">
    <property type="term" value="F:magnesium ion transmembrane transporter activity"/>
    <property type="evidence" value="ECO:0007669"/>
    <property type="project" value="TreeGrafter"/>
</dbReference>
<dbReference type="PANTHER" id="PTHR46494:SF1">
    <property type="entry name" value="CORA FAMILY METAL ION TRANSPORTER (EUROFUNG)"/>
    <property type="match status" value="1"/>
</dbReference>